<gene>
    <name evidence="1" type="ORF">AGERDE_LOCUS11380</name>
</gene>
<name>A0A9N9H3J0_9GLOM</name>
<evidence type="ECO:0000313" key="2">
    <source>
        <dbReference type="Proteomes" id="UP000789831"/>
    </source>
</evidence>
<dbReference type="Proteomes" id="UP000789831">
    <property type="component" value="Unassembled WGS sequence"/>
</dbReference>
<dbReference type="AlphaFoldDB" id="A0A9N9H3J0"/>
<proteinExistence type="predicted"/>
<feature type="non-terminal residue" evidence="1">
    <location>
        <position position="1"/>
    </location>
</feature>
<protein>
    <submittedName>
        <fullName evidence="1">5367_t:CDS:1</fullName>
    </submittedName>
</protein>
<comment type="caution">
    <text evidence="1">The sequence shown here is derived from an EMBL/GenBank/DDBJ whole genome shotgun (WGS) entry which is preliminary data.</text>
</comment>
<dbReference type="EMBL" id="CAJVPL010004713">
    <property type="protein sequence ID" value="CAG8650504.1"/>
    <property type="molecule type" value="Genomic_DNA"/>
</dbReference>
<dbReference type="SUPFAM" id="SSF90209">
    <property type="entry name" value="Ran binding protein zinc finger-like"/>
    <property type="match status" value="1"/>
</dbReference>
<sequence>TFLAIMQENDNAPIRNQDVNFSAIQTIPSVAVDDAIAEDSASSDARGGWSCRHCTYSNPRTVNCEICILPKD</sequence>
<reference evidence="1" key="1">
    <citation type="submission" date="2021-06" db="EMBL/GenBank/DDBJ databases">
        <authorList>
            <person name="Kallberg Y."/>
            <person name="Tangrot J."/>
            <person name="Rosling A."/>
        </authorList>
    </citation>
    <scope>NUCLEOTIDE SEQUENCE</scope>
    <source>
        <strain evidence="1">MT106</strain>
    </source>
</reference>
<keyword evidence="2" id="KW-1185">Reference proteome</keyword>
<evidence type="ECO:0000313" key="1">
    <source>
        <dbReference type="EMBL" id="CAG8650504.1"/>
    </source>
</evidence>
<organism evidence="1 2">
    <name type="scientific">Ambispora gerdemannii</name>
    <dbReference type="NCBI Taxonomy" id="144530"/>
    <lineage>
        <taxon>Eukaryota</taxon>
        <taxon>Fungi</taxon>
        <taxon>Fungi incertae sedis</taxon>
        <taxon>Mucoromycota</taxon>
        <taxon>Glomeromycotina</taxon>
        <taxon>Glomeromycetes</taxon>
        <taxon>Archaeosporales</taxon>
        <taxon>Ambisporaceae</taxon>
        <taxon>Ambispora</taxon>
    </lineage>
</organism>
<accession>A0A9N9H3J0</accession>
<dbReference type="InterPro" id="IPR036443">
    <property type="entry name" value="Znf_RanBP2_sf"/>
</dbReference>